<dbReference type="HOGENOM" id="CLU_050993_4_1_9"/>
<evidence type="ECO:0000313" key="4">
    <source>
        <dbReference type="EMBL" id="CDF58520.1"/>
    </source>
</evidence>
<reference evidence="4" key="1">
    <citation type="submission" date="2013-03" db="EMBL/GenBank/DDBJ databases">
        <title>Draft genome sequence of the hydrogen-ethanol-producing anaerobic alkalithermophilic Caloramator celere.</title>
        <authorList>
            <person name="Ciranna A."/>
            <person name="Larjo A."/>
            <person name="Kivisto A."/>
            <person name="Santala V."/>
            <person name="Roos C."/>
            <person name="Karp M."/>
        </authorList>
    </citation>
    <scope>NUCLEOTIDE SEQUENCE [LARGE SCALE GENOMIC DNA]</scope>
    <source>
        <strain evidence="4">DSM 8682</strain>
    </source>
</reference>
<dbReference type="OrthoDB" id="9805976at2"/>
<dbReference type="PANTHER" id="PTHR43278">
    <property type="entry name" value="NAD(P)H-DEPENDENT FMN-CONTAINING OXIDOREDUCTASE YWQN-RELATED"/>
    <property type="match status" value="1"/>
</dbReference>
<dbReference type="AlphaFoldDB" id="R7RTG9"/>
<dbReference type="InterPro" id="IPR051796">
    <property type="entry name" value="ISF_SsuE-like"/>
</dbReference>
<feature type="domain" description="NADPH-dependent FMN reductase-like" evidence="3">
    <location>
        <begin position="1"/>
        <end position="128"/>
    </location>
</feature>
<dbReference type="Pfam" id="PF03358">
    <property type="entry name" value="FMN_red"/>
    <property type="match status" value="1"/>
</dbReference>
<dbReference type="Proteomes" id="UP000014923">
    <property type="component" value="Unassembled WGS sequence"/>
</dbReference>
<accession>R7RTG9</accession>
<protein>
    <submittedName>
        <fullName evidence="4">Related to iron-sulfur flavoprotein of Methanosarcina thermophila</fullName>
    </submittedName>
</protein>
<gene>
    <name evidence="4" type="ORF">TCEL_00566</name>
</gene>
<dbReference type="RefSeq" id="WP_018662685.1">
    <property type="nucleotide sequence ID" value="NZ_HF952018.1"/>
</dbReference>
<dbReference type="SUPFAM" id="SSF52218">
    <property type="entry name" value="Flavoproteins"/>
    <property type="match status" value="1"/>
</dbReference>
<organism evidence="4 5">
    <name type="scientific">Thermobrachium celere DSM 8682</name>
    <dbReference type="NCBI Taxonomy" id="941824"/>
    <lineage>
        <taxon>Bacteria</taxon>
        <taxon>Bacillati</taxon>
        <taxon>Bacillota</taxon>
        <taxon>Clostridia</taxon>
        <taxon>Eubacteriales</taxon>
        <taxon>Clostridiaceae</taxon>
        <taxon>Thermobrachium</taxon>
    </lineage>
</organism>
<dbReference type="eggNOG" id="COG0655">
    <property type="taxonomic scope" value="Bacteria"/>
</dbReference>
<keyword evidence="2" id="KW-0288">FMN</keyword>
<evidence type="ECO:0000256" key="1">
    <source>
        <dbReference type="ARBA" id="ARBA00022630"/>
    </source>
</evidence>
<proteinExistence type="predicted"/>
<evidence type="ECO:0000256" key="2">
    <source>
        <dbReference type="ARBA" id="ARBA00022643"/>
    </source>
</evidence>
<dbReference type="GO" id="GO:0016491">
    <property type="term" value="F:oxidoreductase activity"/>
    <property type="evidence" value="ECO:0007669"/>
    <property type="project" value="InterPro"/>
</dbReference>
<keyword evidence="5" id="KW-1185">Reference proteome</keyword>
<dbReference type="InterPro" id="IPR029039">
    <property type="entry name" value="Flavoprotein-like_sf"/>
</dbReference>
<dbReference type="EMBL" id="CAVN010000097">
    <property type="protein sequence ID" value="CDF58520.1"/>
    <property type="molecule type" value="Genomic_DNA"/>
</dbReference>
<dbReference type="PANTHER" id="PTHR43278:SF2">
    <property type="entry name" value="IRON-SULFUR FLAVOPROTEIN"/>
    <property type="match status" value="1"/>
</dbReference>
<sequence length="180" mass="20819">MNIVVLNGSYNKKGTTYKLLEKFINKIDGKKHSIYLINTYDLNINYCIGCRNCEKTGECIYRDMDNLYEIIEKADLVVISSPVYFGSFTSSLKVLIDRLQVIYAKHFVLNKSLKPKKGIFIFTAGRKSEKMLNSMVLQAKYVFLSLNAEFLDCIYQLNTDEVKELDEKVLEKLEEVVKKI</sequence>
<evidence type="ECO:0000259" key="3">
    <source>
        <dbReference type="Pfam" id="PF03358"/>
    </source>
</evidence>
<dbReference type="InterPro" id="IPR005025">
    <property type="entry name" value="FMN_Rdtase-like_dom"/>
</dbReference>
<comment type="caution">
    <text evidence="4">The sequence shown here is derived from an EMBL/GenBank/DDBJ whole genome shotgun (WGS) entry which is preliminary data.</text>
</comment>
<keyword evidence="1" id="KW-0285">Flavoprotein</keyword>
<dbReference type="Gene3D" id="3.40.50.360">
    <property type="match status" value="1"/>
</dbReference>
<evidence type="ECO:0000313" key="5">
    <source>
        <dbReference type="Proteomes" id="UP000014923"/>
    </source>
</evidence>
<name>R7RTG9_9CLOT</name>